<accession>A0A8J5KNX5</accession>
<evidence type="ECO:0000256" key="2">
    <source>
        <dbReference type="SAM" id="Phobius"/>
    </source>
</evidence>
<organism evidence="3 4">
    <name type="scientific">Zingiber officinale</name>
    <name type="common">Ginger</name>
    <name type="synonym">Amomum zingiber</name>
    <dbReference type="NCBI Taxonomy" id="94328"/>
    <lineage>
        <taxon>Eukaryota</taxon>
        <taxon>Viridiplantae</taxon>
        <taxon>Streptophyta</taxon>
        <taxon>Embryophyta</taxon>
        <taxon>Tracheophyta</taxon>
        <taxon>Spermatophyta</taxon>
        <taxon>Magnoliopsida</taxon>
        <taxon>Liliopsida</taxon>
        <taxon>Zingiberales</taxon>
        <taxon>Zingiberaceae</taxon>
        <taxon>Zingiber</taxon>
    </lineage>
</organism>
<gene>
    <name evidence="3" type="ORF">ZIOFF_055957</name>
</gene>
<feature type="compositionally biased region" description="Polar residues" evidence="1">
    <location>
        <begin position="1204"/>
        <end position="1216"/>
    </location>
</feature>
<dbReference type="PANTHER" id="PTHR31115">
    <property type="entry name" value="OS05G0107300 PROTEIN"/>
    <property type="match status" value="1"/>
</dbReference>
<keyword evidence="2" id="KW-0812">Transmembrane</keyword>
<feature type="region of interest" description="Disordered" evidence="1">
    <location>
        <begin position="347"/>
        <end position="370"/>
    </location>
</feature>
<dbReference type="EMBL" id="JACMSC010000015">
    <property type="protein sequence ID" value="KAG6487371.1"/>
    <property type="molecule type" value="Genomic_DNA"/>
</dbReference>
<evidence type="ECO:0000313" key="4">
    <source>
        <dbReference type="Proteomes" id="UP000734854"/>
    </source>
</evidence>
<comment type="caution">
    <text evidence="3">The sequence shown here is derived from an EMBL/GenBank/DDBJ whole genome shotgun (WGS) entry which is preliminary data.</text>
</comment>
<feature type="region of interest" description="Disordered" evidence="1">
    <location>
        <begin position="1164"/>
        <end position="1188"/>
    </location>
</feature>
<keyword evidence="4" id="KW-1185">Reference proteome</keyword>
<feature type="transmembrane region" description="Helical" evidence="2">
    <location>
        <begin position="20"/>
        <end position="49"/>
    </location>
</feature>
<feature type="region of interest" description="Disordered" evidence="1">
    <location>
        <begin position="184"/>
        <end position="265"/>
    </location>
</feature>
<keyword evidence="2" id="KW-0472">Membrane</keyword>
<feature type="compositionally biased region" description="Polar residues" evidence="1">
    <location>
        <begin position="1166"/>
        <end position="1178"/>
    </location>
</feature>
<protein>
    <submittedName>
        <fullName evidence="3">Uncharacterized protein</fullName>
    </submittedName>
</protein>
<feature type="region of interest" description="Disordered" evidence="1">
    <location>
        <begin position="321"/>
        <end position="340"/>
    </location>
</feature>
<feature type="compositionally biased region" description="Basic and acidic residues" evidence="1">
    <location>
        <begin position="1220"/>
        <end position="1233"/>
    </location>
</feature>
<proteinExistence type="predicted"/>
<feature type="region of interest" description="Disordered" evidence="1">
    <location>
        <begin position="383"/>
        <end position="431"/>
    </location>
</feature>
<dbReference type="PANTHER" id="PTHR31115:SF2">
    <property type="entry name" value="OS05G0107300 PROTEIN"/>
    <property type="match status" value="1"/>
</dbReference>
<feature type="region of interest" description="Disordered" evidence="1">
    <location>
        <begin position="1201"/>
        <end position="1267"/>
    </location>
</feature>
<feature type="compositionally biased region" description="Polar residues" evidence="1">
    <location>
        <begin position="383"/>
        <end position="414"/>
    </location>
</feature>
<feature type="compositionally biased region" description="Basic and acidic residues" evidence="1">
    <location>
        <begin position="671"/>
        <end position="681"/>
    </location>
</feature>
<name>A0A8J5KNX5_ZINOF</name>
<sequence length="1442" mass="160010">MFPTSEAFNSLGSVVVANSAFTVESLCCLLLLECLLLPIICFLLGLILVTGRFHCYLRIHCRVSLLSPFVLLGSSMKLSENMRPALASSGLDGSNFVASYNNGQRVTYSGSALDRSRNIHDSLENRILATGSSTLRNTPPGEIPFLFHYPSIESFSMSERKYSRSSEFQRILSVAVEENTFGSVQSKSLPPNALEDLKRSKTNISKTSTKARLDRYRNLISKKRQTTDRSNEKSGNLNSLKMGGQSHADSAENASPRLEDRTKNLIPKKHDSESEYIDDAGTVLPRQAAGVEKDKTVMFDKDRGVLKGCNVGLVISDDKMCRLPPGGDGWEKNKRKRSVGLSRISDGDRELKQSIQQRPKNEPRLRSSNGIVFRPGLSCGTILSNTTDSNPELSGANSSCGTPKNELDSSSVPNERQDHSVGLDNEQSEDTQVGNQIPLVKGKTTRIPRTSSNLVTNAPSNFLHSFGSNDCPEQIPMSKIQTSNLVSNRRRVINNDSVSPPVTQWVGQRPHKISRTRRVNVVSPVSNSDGTQFLHEVFSASDVGTRMMTTDTSGHLVSRGITSSSHQSKLKHDNVLPPLLSESEESTAIKTKFKGKTSNKFALEDGVQAPLKATTLVLPIKNKPSKEEIGIEIRRQGRSRRGSVHSKSCLPLPKEKLENIDSTKPLKNGKHSSERSERIGESEDDQEELLAAANAARNASYHACSSDFWKNMESCFASATLDDLAFLKNQASIHFTKELDSSFPSSNEACNDMMLAIYQNDVSEVLNDLAASPHFSYAREQINSVAPTDKSFEDLYSADQRQLVKTSMGRLEIKRLYEKPAPLSHRLLSAFIIVDEIANFENDTQEEFNLQFSNDNAHYGPNSHVHAKDLSKMDCPSELDCTNQRNGIAYDGFLTTNNFRHSNLQNFMPCDDPVVENHAFWNSCNGSLADYQKNDCNLLQTMKGNSPYECQYGNMSLDDRILMELNSIGIYLDTMPDFADCEESEIDKAISELKFGLHQQIVSIEVWSLQNDMKLHSFLKNFYGKIMKSARKKINQLDKLELAVQDAKKIDERKLEQLAMNKLVEMAHLKLMDGRGSHKSSITKVSKQLALSFAKRAIARCHDFEAGRSCFSELTLQNVLMSAPLCQINTKHSVAVIHKELRNSHLGYGMSEVTSVSERHDCPNNIGPTPSDPHQSIPQWDEKSSTRTNQKEVLLDDVTIGAGSRTTSNPTHTATSVKWKRAESVKDPNKDAMGRGSMAKVSRPSLGRGERRTKAKPKQKISQQISSANDFGRVAEAAEFRSPVSQQLSPTNDFGRVAEAAEFRSPVSQQLSPTNDFGRVAEAAEFRSPVSQESFDTANNFTPRNDHKVELQSLSDRGCDPSKAMDDGVFTNLQLPGMDSIDELDVGLGRQGPQDIASWLNVEDEELQDNDLMGLQIPMDDLSEINMNFLSETHRPPSIVRN</sequence>
<feature type="region of interest" description="Disordered" evidence="1">
    <location>
        <begin position="629"/>
        <end position="687"/>
    </location>
</feature>
<keyword evidence="2" id="KW-1133">Transmembrane helix</keyword>
<reference evidence="3 4" key="1">
    <citation type="submission" date="2020-08" db="EMBL/GenBank/DDBJ databases">
        <title>Plant Genome Project.</title>
        <authorList>
            <person name="Zhang R.-G."/>
        </authorList>
    </citation>
    <scope>NUCLEOTIDE SEQUENCE [LARGE SCALE GENOMIC DNA]</scope>
    <source>
        <tissue evidence="3">Rhizome</tissue>
    </source>
</reference>
<evidence type="ECO:0000313" key="3">
    <source>
        <dbReference type="EMBL" id="KAG6487371.1"/>
    </source>
</evidence>
<dbReference type="Proteomes" id="UP000734854">
    <property type="component" value="Unassembled WGS sequence"/>
</dbReference>
<evidence type="ECO:0000256" key="1">
    <source>
        <dbReference type="SAM" id="MobiDB-lite"/>
    </source>
</evidence>